<name>A0A0A9B9G8_ARUDO</name>
<reference evidence="1" key="1">
    <citation type="submission" date="2014-09" db="EMBL/GenBank/DDBJ databases">
        <authorList>
            <person name="Magalhaes I.L.F."/>
            <person name="Oliveira U."/>
            <person name="Santos F.R."/>
            <person name="Vidigal T.H.D.A."/>
            <person name="Brescovit A.D."/>
            <person name="Santos A.J."/>
        </authorList>
    </citation>
    <scope>NUCLEOTIDE SEQUENCE</scope>
    <source>
        <tissue evidence="1">Shoot tissue taken approximately 20 cm above the soil surface</tissue>
    </source>
</reference>
<protein>
    <submittedName>
        <fullName evidence="1">Uncharacterized protein</fullName>
    </submittedName>
</protein>
<dbReference type="EMBL" id="GBRH01237924">
    <property type="protein sequence ID" value="JAD59971.1"/>
    <property type="molecule type" value="Transcribed_RNA"/>
</dbReference>
<proteinExistence type="predicted"/>
<evidence type="ECO:0000313" key="1">
    <source>
        <dbReference type="EMBL" id="JAD59971.1"/>
    </source>
</evidence>
<organism evidence="1">
    <name type="scientific">Arundo donax</name>
    <name type="common">Giant reed</name>
    <name type="synonym">Donax arundinaceus</name>
    <dbReference type="NCBI Taxonomy" id="35708"/>
    <lineage>
        <taxon>Eukaryota</taxon>
        <taxon>Viridiplantae</taxon>
        <taxon>Streptophyta</taxon>
        <taxon>Embryophyta</taxon>
        <taxon>Tracheophyta</taxon>
        <taxon>Spermatophyta</taxon>
        <taxon>Magnoliopsida</taxon>
        <taxon>Liliopsida</taxon>
        <taxon>Poales</taxon>
        <taxon>Poaceae</taxon>
        <taxon>PACMAD clade</taxon>
        <taxon>Arundinoideae</taxon>
        <taxon>Arundineae</taxon>
        <taxon>Arundo</taxon>
    </lineage>
</organism>
<dbReference type="AlphaFoldDB" id="A0A0A9B9G8"/>
<accession>A0A0A9B9G8</accession>
<sequence>MICSFKIRTEIHILVEYRVFSFWPWQYLMSHH</sequence>
<reference evidence="1" key="2">
    <citation type="journal article" date="2015" name="Data Brief">
        <title>Shoot transcriptome of the giant reed, Arundo donax.</title>
        <authorList>
            <person name="Barrero R.A."/>
            <person name="Guerrero F.D."/>
            <person name="Moolhuijzen P."/>
            <person name="Goolsby J.A."/>
            <person name="Tidwell J."/>
            <person name="Bellgard S.E."/>
            <person name="Bellgard M.I."/>
        </authorList>
    </citation>
    <scope>NUCLEOTIDE SEQUENCE</scope>
    <source>
        <tissue evidence="1">Shoot tissue taken approximately 20 cm above the soil surface</tissue>
    </source>
</reference>